<accession>A0A9D1WIS4</accession>
<dbReference type="Pfam" id="PF07702">
    <property type="entry name" value="UTRA"/>
    <property type="match status" value="1"/>
</dbReference>
<dbReference type="CDD" id="cd07377">
    <property type="entry name" value="WHTH_GntR"/>
    <property type="match status" value="1"/>
</dbReference>
<evidence type="ECO:0000256" key="3">
    <source>
        <dbReference type="ARBA" id="ARBA00023163"/>
    </source>
</evidence>
<dbReference type="PANTHER" id="PTHR44846">
    <property type="entry name" value="MANNOSYL-D-GLYCERATE TRANSPORT/METABOLISM SYSTEM REPRESSOR MNGR-RELATED"/>
    <property type="match status" value="1"/>
</dbReference>
<gene>
    <name evidence="5" type="ORF">IAA45_07680</name>
</gene>
<dbReference type="Proteomes" id="UP000886817">
    <property type="component" value="Unassembled WGS sequence"/>
</dbReference>
<keyword evidence="2" id="KW-0238">DNA-binding</keyword>
<dbReference type="PROSITE" id="PS50949">
    <property type="entry name" value="HTH_GNTR"/>
    <property type="match status" value="1"/>
</dbReference>
<dbReference type="InterPro" id="IPR028978">
    <property type="entry name" value="Chorismate_lyase_/UTRA_dom_sf"/>
</dbReference>
<evidence type="ECO:0000256" key="1">
    <source>
        <dbReference type="ARBA" id="ARBA00023015"/>
    </source>
</evidence>
<dbReference type="GO" id="GO:0045892">
    <property type="term" value="P:negative regulation of DNA-templated transcription"/>
    <property type="evidence" value="ECO:0007669"/>
    <property type="project" value="TreeGrafter"/>
</dbReference>
<evidence type="ECO:0000313" key="6">
    <source>
        <dbReference type="Proteomes" id="UP000886817"/>
    </source>
</evidence>
<dbReference type="SUPFAM" id="SSF64288">
    <property type="entry name" value="Chorismate lyase-like"/>
    <property type="match status" value="1"/>
</dbReference>
<dbReference type="InterPro" id="IPR011663">
    <property type="entry name" value="UTRA"/>
</dbReference>
<dbReference type="Gene3D" id="3.40.1410.10">
    <property type="entry name" value="Chorismate lyase-like"/>
    <property type="match status" value="1"/>
</dbReference>
<feature type="domain" description="HTH gntR-type" evidence="4">
    <location>
        <begin position="14"/>
        <end position="82"/>
    </location>
</feature>
<keyword evidence="1" id="KW-0805">Transcription regulation</keyword>
<organism evidence="5 6">
    <name type="scientific">Candidatus Blautia gallistercoris</name>
    <dbReference type="NCBI Taxonomy" id="2838490"/>
    <lineage>
        <taxon>Bacteria</taxon>
        <taxon>Bacillati</taxon>
        <taxon>Bacillota</taxon>
        <taxon>Clostridia</taxon>
        <taxon>Lachnospirales</taxon>
        <taxon>Lachnospiraceae</taxon>
        <taxon>Blautia</taxon>
    </lineage>
</organism>
<dbReference type="FunFam" id="1.10.10.10:FF:000079">
    <property type="entry name" value="GntR family transcriptional regulator"/>
    <property type="match status" value="1"/>
</dbReference>
<evidence type="ECO:0000256" key="2">
    <source>
        <dbReference type="ARBA" id="ARBA00023125"/>
    </source>
</evidence>
<dbReference type="Pfam" id="PF00392">
    <property type="entry name" value="GntR"/>
    <property type="match status" value="1"/>
</dbReference>
<protein>
    <submittedName>
        <fullName evidence="5">GntR family transcriptional regulator</fullName>
    </submittedName>
</protein>
<dbReference type="PANTHER" id="PTHR44846:SF1">
    <property type="entry name" value="MANNOSYL-D-GLYCERATE TRANSPORT_METABOLISM SYSTEM REPRESSOR MNGR-RELATED"/>
    <property type="match status" value="1"/>
</dbReference>
<name>A0A9D1WIS4_9FIRM</name>
<dbReference type="Gene3D" id="1.10.10.10">
    <property type="entry name" value="Winged helix-like DNA-binding domain superfamily/Winged helix DNA-binding domain"/>
    <property type="match status" value="1"/>
</dbReference>
<dbReference type="InterPro" id="IPR036388">
    <property type="entry name" value="WH-like_DNA-bd_sf"/>
</dbReference>
<dbReference type="AlphaFoldDB" id="A0A9D1WIS4"/>
<dbReference type="PRINTS" id="PR00035">
    <property type="entry name" value="HTHGNTR"/>
</dbReference>
<evidence type="ECO:0000259" key="4">
    <source>
        <dbReference type="PROSITE" id="PS50949"/>
    </source>
</evidence>
<dbReference type="InterPro" id="IPR050679">
    <property type="entry name" value="Bact_HTH_transcr_reg"/>
</dbReference>
<keyword evidence="3" id="KW-0804">Transcription</keyword>
<dbReference type="EMBL" id="DXEX01000168">
    <property type="protein sequence ID" value="HIX59577.1"/>
    <property type="molecule type" value="Genomic_DNA"/>
</dbReference>
<evidence type="ECO:0000313" key="5">
    <source>
        <dbReference type="EMBL" id="HIX59577.1"/>
    </source>
</evidence>
<dbReference type="SMART" id="SM00866">
    <property type="entry name" value="UTRA"/>
    <property type="match status" value="1"/>
</dbReference>
<dbReference type="InterPro" id="IPR000524">
    <property type="entry name" value="Tscrpt_reg_HTH_GntR"/>
</dbReference>
<dbReference type="InterPro" id="IPR036390">
    <property type="entry name" value="WH_DNA-bd_sf"/>
</dbReference>
<dbReference type="GO" id="GO:0003700">
    <property type="term" value="F:DNA-binding transcription factor activity"/>
    <property type="evidence" value="ECO:0007669"/>
    <property type="project" value="InterPro"/>
</dbReference>
<comment type="caution">
    <text evidence="5">The sequence shown here is derived from an EMBL/GenBank/DDBJ whole genome shotgun (WGS) entry which is preliminary data.</text>
</comment>
<proteinExistence type="predicted"/>
<sequence length="249" mass="28484">MLLDSSKLDKSVPIPLYFQLKELILSEIKNGNYPSGSLIPTENELSEAFEISRTTVRQAITELVQEGWLYRVKSKGTFVSQPKVTQDFVTKLESFNKQMARLGIKASTEVIEFKTLKAPEPVAEALHLNEKEMVILLHRKRFADGEPIVTVKTFLPYVSCSFLLDHDFTKESLYELLGQSETTRISRIQRRIEAVEATSEDVAHLNIKRGKPIQFFTSIGYTIYDQPLEYSLARYRGDRNSFEITVVPE</sequence>
<dbReference type="SMART" id="SM00345">
    <property type="entry name" value="HTH_GNTR"/>
    <property type="match status" value="1"/>
</dbReference>
<dbReference type="GO" id="GO:0003677">
    <property type="term" value="F:DNA binding"/>
    <property type="evidence" value="ECO:0007669"/>
    <property type="project" value="UniProtKB-KW"/>
</dbReference>
<reference evidence="5" key="2">
    <citation type="submission" date="2021-04" db="EMBL/GenBank/DDBJ databases">
        <authorList>
            <person name="Gilroy R."/>
        </authorList>
    </citation>
    <scope>NUCLEOTIDE SEQUENCE</scope>
    <source>
        <strain evidence="5">ChiSjej1B19-8411</strain>
    </source>
</reference>
<reference evidence="5" key="1">
    <citation type="journal article" date="2021" name="PeerJ">
        <title>Extensive microbial diversity within the chicken gut microbiome revealed by metagenomics and culture.</title>
        <authorList>
            <person name="Gilroy R."/>
            <person name="Ravi A."/>
            <person name="Getino M."/>
            <person name="Pursley I."/>
            <person name="Horton D.L."/>
            <person name="Alikhan N.F."/>
            <person name="Baker D."/>
            <person name="Gharbi K."/>
            <person name="Hall N."/>
            <person name="Watson M."/>
            <person name="Adriaenssens E.M."/>
            <person name="Foster-Nyarko E."/>
            <person name="Jarju S."/>
            <person name="Secka A."/>
            <person name="Antonio M."/>
            <person name="Oren A."/>
            <person name="Chaudhuri R.R."/>
            <person name="La Ragione R."/>
            <person name="Hildebrand F."/>
            <person name="Pallen M.J."/>
        </authorList>
    </citation>
    <scope>NUCLEOTIDE SEQUENCE</scope>
    <source>
        <strain evidence="5">ChiSjej1B19-8411</strain>
    </source>
</reference>
<dbReference type="SUPFAM" id="SSF46785">
    <property type="entry name" value="Winged helix' DNA-binding domain"/>
    <property type="match status" value="1"/>
</dbReference>